<comment type="caution">
    <text evidence="2">The sequence shown here is derived from an EMBL/GenBank/DDBJ whole genome shotgun (WGS) entry which is preliminary data.</text>
</comment>
<name>A0AAV4LNG4_BABCB</name>
<dbReference type="EMBL" id="BPLF01000001">
    <property type="protein sequence ID" value="GIX60596.1"/>
    <property type="molecule type" value="Genomic_DNA"/>
</dbReference>
<keyword evidence="2" id="KW-0812">Transmembrane</keyword>
<accession>A0AAV4LNG4</accession>
<proteinExistence type="predicted"/>
<evidence type="ECO:0000313" key="2">
    <source>
        <dbReference type="EMBL" id="GIX60596.1"/>
    </source>
</evidence>
<evidence type="ECO:0000256" key="1">
    <source>
        <dbReference type="SAM" id="MobiDB-lite"/>
    </source>
</evidence>
<reference evidence="2 3" key="1">
    <citation type="submission" date="2021-06" db="EMBL/GenBank/DDBJ databases">
        <title>Genome sequence of Babesia caballi.</title>
        <authorList>
            <person name="Yamagishi J."/>
            <person name="Kidaka T."/>
            <person name="Ochi A."/>
        </authorList>
    </citation>
    <scope>NUCLEOTIDE SEQUENCE [LARGE SCALE GENOMIC DNA]</scope>
    <source>
        <strain evidence="2">USDA-D6B2</strain>
    </source>
</reference>
<protein>
    <submittedName>
        <fullName evidence="2">Transmembrane protein, putative</fullName>
    </submittedName>
</protein>
<feature type="region of interest" description="Disordered" evidence="1">
    <location>
        <begin position="1"/>
        <end position="21"/>
    </location>
</feature>
<evidence type="ECO:0000313" key="3">
    <source>
        <dbReference type="Proteomes" id="UP001497744"/>
    </source>
</evidence>
<keyword evidence="2" id="KW-0472">Membrane</keyword>
<dbReference type="GeneID" id="94192079"/>
<keyword evidence="3" id="KW-1185">Reference proteome</keyword>
<dbReference type="Proteomes" id="UP001497744">
    <property type="component" value="Unassembled WGS sequence"/>
</dbReference>
<dbReference type="AlphaFoldDB" id="A0AAV4LNG4"/>
<sequence>MQALFVKPSSNTPGAPNHNCHEPAAAAPFPCRLRLRLPALPRRRLSPLGRSPDGTFATTRHPPPYNYFRHFPTLRFHHQPYRATMMYPGMMEPAPEPPLSATTRMYLRVIGFVAISSAIYFYGDLMDMPEAINLV</sequence>
<dbReference type="RefSeq" id="XP_067712667.1">
    <property type="nucleotide sequence ID" value="XM_067856566.1"/>
</dbReference>
<organism evidence="2 3">
    <name type="scientific">Babesia caballi</name>
    <dbReference type="NCBI Taxonomy" id="5871"/>
    <lineage>
        <taxon>Eukaryota</taxon>
        <taxon>Sar</taxon>
        <taxon>Alveolata</taxon>
        <taxon>Apicomplexa</taxon>
        <taxon>Aconoidasida</taxon>
        <taxon>Piroplasmida</taxon>
        <taxon>Babesiidae</taxon>
        <taxon>Babesia</taxon>
    </lineage>
</organism>
<gene>
    <name evidence="2" type="ORF">BcabD6B2_00310</name>
</gene>